<dbReference type="InterPro" id="IPR000644">
    <property type="entry name" value="CBS_dom"/>
</dbReference>
<protein>
    <submittedName>
        <fullName evidence="13">CIC family chloride channel protein</fullName>
    </submittedName>
</protein>
<accession>A0A4V2SP23</accession>
<keyword evidence="3 11" id="KW-0812">Transmembrane</keyword>
<evidence type="ECO:0000256" key="9">
    <source>
        <dbReference type="ARBA" id="ARBA00023303"/>
    </source>
</evidence>
<evidence type="ECO:0000259" key="12">
    <source>
        <dbReference type="PROSITE" id="PS51371"/>
    </source>
</evidence>
<keyword evidence="14" id="KW-1185">Reference proteome</keyword>
<keyword evidence="9" id="KW-0407">Ion channel</keyword>
<dbReference type="CDD" id="cd00400">
    <property type="entry name" value="Voltage_gated_ClC"/>
    <property type="match status" value="1"/>
</dbReference>
<feature type="transmembrane region" description="Helical" evidence="11">
    <location>
        <begin position="328"/>
        <end position="348"/>
    </location>
</feature>
<dbReference type="InParanoid" id="A0A4V2SP23"/>
<dbReference type="SUPFAM" id="SSF54631">
    <property type="entry name" value="CBS-domain pair"/>
    <property type="match status" value="1"/>
</dbReference>
<dbReference type="RefSeq" id="WP_132708820.1">
    <property type="nucleotide sequence ID" value="NZ_JACIGF010000007.1"/>
</dbReference>
<dbReference type="Pfam" id="PF00571">
    <property type="entry name" value="CBS"/>
    <property type="match status" value="2"/>
</dbReference>
<keyword evidence="7" id="KW-0869">Chloride channel</keyword>
<dbReference type="PRINTS" id="PR00762">
    <property type="entry name" value="CLCHANNEL"/>
</dbReference>
<evidence type="ECO:0000256" key="2">
    <source>
        <dbReference type="ARBA" id="ARBA00022448"/>
    </source>
</evidence>
<dbReference type="AlphaFoldDB" id="A0A4V2SP23"/>
<dbReference type="PANTHER" id="PTHR43427">
    <property type="entry name" value="CHLORIDE CHANNEL PROTEIN CLC-E"/>
    <property type="match status" value="1"/>
</dbReference>
<keyword evidence="8" id="KW-0868">Chloride</keyword>
<proteinExistence type="predicted"/>
<feature type="transmembrane region" description="Helical" evidence="11">
    <location>
        <begin position="36"/>
        <end position="60"/>
    </location>
</feature>
<dbReference type="SMART" id="SM00116">
    <property type="entry name" value="CBS"/>
    <property type="match status" value="2"/>
</dbReference>
<keyword evidence="6 11" id="KW-0472">Membrane</keyword>
<evidence type="ECO:0000313" key="13">
    <source>
        <dbReference type="EMBL" id="TCP33546.1"/>
    </source>
</evidence>
<dbReference type="PROSITE" id="PS51371">
    <property type="entry name" value="CBS"/>
    <property type="match status" value="2"/>
</dbReference>
<feature type="transmembrane region" description="Helical" evidence="11">
    <location>
        <begin position="391"/>
        <end position="416"/>
    </location>
</feature>
<evidence type="ECO:0000256" key="8">
    <source>
        <dbReference type="ARBA" id="ARBA00023214"/>
    </source>
</evidence>
<evidence type="ECO:0000256" key="5">
    <source>
        <dbReference type="ARBA" id="ARBA00023065"/>
    </source>
</evidence>
<dbReference type="Pfam" id="PF00654">
    <property type="entry name" value="Voltage_CLC"/>
    <property type="match status" value="1"/>
</dbReference>
<feature type="transmembrane region" description="Helical" evidence="11">
    <location>
        <begin position="423"/>
        <end position="444"/>
    </location>
</feature>
<evidence type="ECO:0000256" key="3">
    <source>
        <dbReference type="ARBA" id="ARBA00022692"/>
    </source>
</evidence>
<evidence type="ECO:0000256" key="7">
    <source>
        <dbReference type="ARBA" id="ARBA00023173"/>
    </source>
</evidence>
<feature type="transmembrane region" description="Helical" evidence="11">
    <location>
        <begin position="87"/>
        <end position="106"/>
    </location>
</feature>
<evidence type="ECO:0000313" key="14">
    <source>
        <dbReference type="Proteomes" id="UP000295399"/>
    </source>
</evidence>
<dbReference type="InterPro" id="IPR046342">
    <property type="entry name" value="CBS_dom_sf"/>
</dbReference>
<keyword evidence="2" id="KW-0813">Transport</keyword>
<dbReference type="CDD" id="cd02205">
    <property type="entry name" value="CBS_pair_SF"/>
    <property type="match status" value="1"/>
</dbReference>
<comment type="subcellular location">
    <subcellularLocation>
        <location evidence="1">Membrane</location>
        <topology evidence="1">Multi-pass membrane protein</topology>
    </subcellularLocation>
</comment>
<feature type="domain" description="CBS" evidence="12">
    <location>
        <begin position="543"/>
        <end position="601"/>
    </location>
</feature>
<name>A0A4V2SP23_RHOSA</name>
<dbReference type="Gene3D" id="3.10.580.10">
    <property type="entry name" value="CBS-domain"/>
    <property type="match status" value="1"/>
</dbReference>
<dbReference type="FunCoup" id="A0A4V2SP23">
    <property type="interactions" value="63"/>
</dbReference>
<dbReference type="InterPro" id="IPR001807">
    <property type="entry name" value="ClC"/>
</dbReference>
<dbReference type="PANTHER" id="PTHR43427:SF6">
    <property type="entry name" value="CHLORIDE CHANNEL PROTEIN CLC-E"/>
    <property type="match status" value="1"/>
</dbReference>
<comment type="caution">
    <text evidence="13">The sequence shown here is derived from an EMBL/GenBank/DDBJ whole genome shotgun (WGS) entry which is preliminary data.</text>
</comment>
<feature type="transmembrane region" description="Helical" evidence="11">
    <location>
        <begin position="254"/>
        <end position="276"/>
    </location>
</feature>
<evidence type="ECO:0000256" key="11">
    <source>
        <dbReference type="SAM" id="Phobius"/>
    </source>
</evidence>
<dbReference type="OrthoDB" id="9767361at2"/>
<evidence type="ECO:0000256" key="10">
    <source>
        <dbReference type="PROSITE-ProRule" id="PRU00703"/>
    </source>
</evidence>
<dbReference type="SUPFAM" id="SSF81340">
    <property type="entry name" value="Clc chloride channel"/>
    <property type="match status" value="1"/>
</dbReference>
<dbReference type="Proteomes" id="UP000295399">
    <property type="component" value="Unassembled WGS sequence"/>
</dbReference>
<evidence type="ECO:0000256" key="4">
    <source>
        <dbReference type="ARBA" id="ARBA00022989"/>
    </source>
</evidence>
<dbReference type="InterPro" id="IPR050368">
    <property type="entry name" value="ClC-type_chloride_channel"/>
</dbReference>
<feature type="transmembrane region" description="Helical" evidence="11">
    <location>
        <begin position="360"/>
        <end position="379"/>
    </location>
</feature>
<dbReference type="GO" id="GO:0005254">
    <property type="term" value="F:chloride channel activity"/>
    <property type="evidence" value="ECO:0007669"/>
    <property type="project" value="UniProtKB-KW"/>
</dbReference>
<evidence type="ECO:0000256" key="1">
    <source>
        <dbReference type="ARBA" id="ARBA00004141"/>
    </source>
</evidence>
<dbReference type="Gene3D" id="1.10.3080.10">
    <property type="entry name" value="Clc chloride channel"/>
    <property type="match status" value="1"/>
</dbReference>
<feature type="transmembrane region" description="Helical" evidence="11">
    <location>
        <begin position="288"/>
        <end position="308"/>
    </location>
</feature>
<sequence length="614" mass="64431">MTDPAGQDQQRRRAFDVTVLIRRLLRADAGVRWDQAVLFVLALAIGVSVAYLALGFRAWIDALQWIGFEAEHERLVEAVAQQPAWRLMAWPVAGSVAIALILRFVVPAGRPHGVAEVMEAVSLREGRIDLRTGAGSVLAAATALGTGASTGREGPMVHAGATLASWIARRLHLSASLSRTLLGCGAASAVAASFNAPIAGVLFALEVVVGHYTLHVWAPVVVAGVAGTVVTRAHLGDNPAFTVPPLEILSFWEFPAFLLLGLVSAAVGIAFMAAVIGAERLRQRLVPLPDWALPPVAGLFMGGVALYAPELLGVSYETTTKTLDGELALSLLLVLIPLKVLATSLCLACRFGGGVFSPSLFLGAITGGAFGLGLAALVAQTGPDAAVSSSGVYAIVGMAAVASAVLGAPISTMLIVFELTGNYEVTIAVMIASAIASLITQLFYRPSLFILQLEQRGIQLEGGKATHLLRATPVRAAMRADFAVVHEDDGYDHVRAMIMAHEGTKLPVVDSAGRLLGVVSLGRMIDAERWARDGEPPVARDLCRPDPGFLAADEPLGTGLLRMENSGDDSLPVVQSVDEPALVGMLHHTDVLEAYNRALLEAQGGLSTPAPSRR</sequence>
<evidence type="ECO:0000256" key="6">
    <source>
        <dbReference type="ARBA" id="ARBA00023136"/>
    </source>
</evidence>
<dbReference type="EMBL" id="SLXO01000007">
    <property type="protein sequence ID" value="TCP33546.1"/>
    <property type="molecule type" value="Genomic_DNA"/>
</dbReference>
<keyword evidence="5" id="KW-0406">Ion transport</keyword>
<gene>
    <name evidence="13" type="ORF">EV659_107159</name>
</gene>
<dbReference type="GO" id="GO:0034707">
    <property type="term" value="C:chloride channel complex"/>
    <property type="evidence" value="ECO:0007669"/>
    <property type="project" value="UniProtKB-KW"/>
</dbReference>
<feature type="domain" description="CBS" evidence="12">
    <location>
        <begin position="478"/>
        <end position="538"/>
    </location>
</feature>
<dbReference type="InterPro" id="IPR014743">
    <property type="entry name" value="Cl-channel_core"/>
</dbReference>
<reference evidence="13 14" key="1">
    <citation type="submission" date="2019-03" db="EMBL/GenBank/DDBJ databases">
        <title>Genomic Encyclopedia of Type Strains, Phase IV (KMG-IV): sequencing the most valuable type-strain genomes for metagenomic binning, comparative biology and taxonomic classification.</title>
        <authorList>
            <person name="Goeker M."/>
        </authorList>
    </citation>
    <scope>NUCLEOTIDE SEQUENCE [LARGE SCALE GENOMIC DNA]</scope>
    <source>
        <strain evidence="13 14">DSM 2132</strain>
    </source>
</reference>
<organism evidence="13 14">
    <name type="scientific">Rhodothalassium salexigens DSM 2132</name>
    <dbReference type="NCBI Taxonomy" id="1188247"/>
    <lineage>
        <taxon>Bacteria</taxon>
        <taxon>Pseudomonadati</taxon>
        <taxon>Pseudomonadota</taxon>
        <taxon>Alphaproteobacteria</taxon>
        <taxon>Rhodothalassiales</taxon>
        <taxon>Rhodothalassiaceae</taxon>
        <taxon>Rhodothalassium</taxon>
    </lineage>
</organism>
<keyword evidence="10" id="KW-0129">CBS domain</keyword>
<keyword evidence="4 11" id="KW-1133">Transmembrane helix</keyword>